<sequence length="75" mass="8787">MYLELKSHKKTKQNNGEWLWLPAMQFPPNLSTVCHLSFDMLSSHRTSEFQGNPILEASRDLRRPIKPQQCFGSRK</sequence>
<dbReference type="AlphaFoldDB" id="A0A2P2JUX2"/>
<name>A0A2P2JUX2_RHIMU</name>
<protein>
    <submittedName>
        <fullName evidence="1">Uncharacterized protein</fullName>
    </submittedName>
</protein>
<proteinExistence type="predicted"/>
<dbReference type="EMBL" id="GGEC01016779">
    <property type="protein sequence ID" value="MBW97262.1"/>
    <property type="molecule type" value="Transcribed_RNA"/>
</dbReference>
<evidence type="ECO:0000313" key="1">
    <source>
        <dbReference type="EMBL" id="MBW97262.1"/>
    </source>
</evidence>
<accession>A0A2P2JUX2</accession>
<organism evidence="1">
    <name type="scientific">Rhizophora mucronata</name>
    <name type="common">Asiatic mangrove</name>
    <dbReference type="NCBI Taxonomy" id="61149"/>
    <lineage>
        <taxon>Eukaryota</taxon>
        <taxon>Viridiplantae</taxon>
        <taxon>Streptophyta</taxon>
        <taxon>Embryophyta</taxon>
        <taxon>Tracheophyta</taxon>
        <taxon>Spermatophyta</taxon>
        <taxon>Magnoliopsida</taxon>
        <taxon>eudicotyledons</taxon>
        <taxon>Gunneridae</taxon>
        <taxon>Pentapetalae</taxon>
        <taxon>rosids</taxon>
        <taxon>fabids</taxon>
        <taxon>Malpighiales</taxon>
        <taxon>Rhizophoraceae</taxon>
        <taxon>Rhizophora</taxon>
    </lineage>
</organism>
<reference evidence="1" key="1">
    <citation type="submission" date="2018-02" db="EMBL/GenBank/DDBJ databases">
        <title>Rhizophora mucronata_Transcriptome.</title>
        <authorList>
            <person name="Meera S.P."/>
            <person name="Sreeshan A."/>
            <person name="Augustine A."/>
        </authorList>
    </citation>
    <scope>NUCLEOTIDE SEQUENCE</scope>
    <source>
        <tissue evidence="1">Leaf</tissue>
    </source>
</reference>